<dbReference type="Pfam" id="PF18962">
    <property type="entry name" value="Por_Secre_tail"/>
    <property type="match status" value="1"/>
</dbReference>
<dbReference type="InterPro" id="IPR011004">
    <property type="entry name" value="Trimer_LpxA-like_sf"/>
</dbReference>
<gene>
    <name evidence="2" type="ORF">B0H50_1611</name>
</gene>
<dbReference type="EMBL" id="QGHD01000061">
    <property type="protein sequence ID" value="PWK82701.1"/>
    <property type="molecule type" value="Genomic_DNA"/>
</dbReference>
<feature type="domain" description="Secretion system C-terminal sorting" evidence="1">
    <location>
        <begin position="242"/>
        <end position="298"/>
    </location>
</feature>
<evidence type="ECO:0000259" key="1">
    <source>
        <dbReference type="Pfam" id="PF18962"/>
    </source>
</evidence>
<comment type="caution">
    <text evidence="2">The sequence shown here is derived from an EMBL/GenBank/DDBJ whole genome shotgun (WGS) entry which is preliminary data.</text>
</comment>
<reference evidence="2 3" key="1">
    <citation type="submission" date="2018-05" db="EMBL/GenBank/DDBJ databases">
        <title>Animal gut microbial communities from fecal samples from Wisconsin, USA.</title>
        <authorList>
            <person name="Neumann A."/>
        </authorList>
    </citation>
    <scope>NUCLEOTIDE SEQUENCE [LARGE SCALE GENOMIC DNA]</scope>
    <source>
        <strain evidence="2 3">UWS4</strain>
    </source>
</reference>
<dbReference type="InterPro" id="IPR026444">
    <property type="entry name" value="Secre_tail"/>
</dbReference>
<protein>
    <submittedName>
        <fullName evidence="2">Secreted protein (Por secretion system target)</fullName>
    </submittedName>
</protein>
<evidence type="ECO:0000313" key="3">
    <source>
        <dbReference type="Proteomes" id="UP000245523"/>
    </source>
</evidence>
<evidence type="ECO:0000313" key="2">
    <source>
        <dbReference type="EMBL" id="PWK82701.1"/>
    </source>
</evidence>
<dbReference type="SUPFAM" id="SSF51161">
    <property type="entry name" value="Trimeric LpxA-like enzymes"/>
    <property type="match status" value="1"/>
</dbReference>
<keyword evidence="3" id="KW-1185">Reference proteome</keyword>
<dbReference type="NCBIfam" id="TIGR04183">
    <property type="entry name" value="Por_Secre_tail"/>
    <property type="match status" value="1"/>
</dbReference>
<dbReference type="Gene3D" id="2.160.10.10">
    <property type="entry name" value="Hexapeptide repeat proteins"/>
    <property type="match status" value="1"/>
</dbReference>
<accession>A0ABX5LH82</accession>
<proteinExistence type="predicted"/>
<dbReference type="Proteomes" id="UP000245523">
    <property type="component" value="Unassembled WGS sequence"/>
</dbReference>
<organism evidence="2 3">
    <name type="scientific">Hallerella porci</name>
    <dbReference type="NCBI Taxonomy" id="1945871"/>
    <lineage>
        <taxon>Bacteria</taxon>
        <taxon>Pseudomonadati</taxon>
        <taxon>Fibrobacterota</taxon>
        <taxon>Fibrobacteria</taxon>
        <taxon>Fibrobacterales</taxon>
        <taxon>Fibrobacteraceae</taxon>
        <taxon>Hallerella</taxon>
    </lineage>
</organism>
<name>A0ABX5LH82_9BACT</name>
<sequence>MTVAATPKTMQTILWDQFYYSIYRYPYMIEVENGGGYVSNNANVAASAYVGENAVVNAGTVSGNARIEDFAVVDGGTISGDAVVKSRAYVTSGTISDKAVLEDDAWLVSGAIKDNAKVGALTVLKNTTVSSYAQVYGVMRIMSDKQVSGTAQLRGDLENNFTQNISQGVFYGIVDDGMLNNVNYGASLTEAKPEVTASIEKAVWYDVDEPTPEIPEEKKEEEVGIKNSIANNFKPNITITENEIQISSFLNHKVYIFDLQGKLLLNQELNASRQTLSIENLPSGIYLLKVQNSKAKASLKFRKN</sequence>